<organism evidence="1 2">
    <name type="scientific">Legionella spiritensis</name>
    <dbReference type="NCBI Taxonomy" id="452"/>
    <lineage>
        <taxon>Bacteria</taxon>
        <taxon>Pseudomonadati</taxon>
        <taxon>Pseudomonadota</taxon>
        <taxon>Gammaproteobacteria</taxon>
        <taxon>Legionellales</taxon>
        <taxon>Legionellaceae</taxon>
        <taxon>Legionella</taxon>
    </lineage>
</organism>
<dbReference type="RefSeq" id="WP_058484366.1">
    <property type="nucleotide sequence ID" value="NZ_CAAAII010000016.1"/>
</dbReference>
<gene>
    <name evidence="1" type="ORF">Lspi_2478</name>
</gene>
<dbReference type="STRING" id="452.Lspi_2478"/>
<name>A0A0W0YYE6_LEGSP</name>
<sequence length="102" mass="11573">MSKKHKTSTKPRAQPVWFNQALIDPTSVFSSPEQVAEHSKLTLEEKLRILRSWEYDATEVSVSLEEGMPGAEVDLLPIIICTILRITPDGFIKYESPTKHHV</sequence>
<dbReference type="OrthoDB" id="5405867at2"/>
<dbReference type="AlphaFoldDB" id="A0A0W0YYE6"/>
<proteinExistence type="predicted"/>
<keyword evidence="2" id="KW-1185">Reference proteome</keyword>
<evidence type="ECO:0000313" key="1">
    <source>
        <dbReference type="EMBL" id="KTD61848.1"/>
    </source>
</evidence>
<evidence type="ECO:0000313" key="2">
    <source>
        <dbReference type="Proteomes" id="UP000054877"/>
    </source>
</evidence>
<dbReference type="Proteomes" id="UP000054877">
    <property type="component" value="Unassembled WGS sequence"/>
</dbReference>
<protein>
    <submittedName>
        <fullName evidence="1">Uncharacterized protein</fullName>
    </submittedName>
</protein>
<reference evidence="1 2" key="1">
    <citation type="submission" date="2015-11" db="EMBL/GenBank/DDBJ databases">
        <title>Genomic analysis of 38 Legionella species identifies large and diverse effector repertoires.</title>
        <authorList>
            <person name="Burstein D."/>
            <person name="Amaro F."/>
            <person name="Zusman T."/>
            <person name="Lifshitz Z."/>
            <person name="Cohen O."/>
            <person name="Gilbert J.A."/>
            <person name="Pupko T."/>
            <person name="Shuman H.A."/>
            <person name="Segal G."/>
        </authorList>
    </citation>
    <scope>NUCLEOTIDE SEQUENCE [LARGE SCALE GENOMIC DNA]</scope>
    <source>
        <strain evidence="1 2">Mt.St.Helens-9</strain>
    </source>
</reference>
<accession>A0A0W0YYE6</accession>
<dbReference type="EMBL" id="LNYX01000031">
    <property type="protein sequence ID" value="KTD61848.1"/>
    <property type="molecule type" value="Genomic_DNA"/>
</dbReference>
<comment type="caution">
    <text evidence="1">The sequence shown here is derived from an EMBL/GenBank/DDBJ whole genome shotgun (WGS) entry which is preliminary data.</text>
</comment>
<dbReference type="PATRIC" id="fig|452.5.peg.2737"/>